<name>A0A1V5ZKZ4_9BACT</name>
<keyword evidence="1" id="KW-1133">Transmembrane helix</keyword>
<evidence type="ECO:0000313" key="2">
    <source>
        <dbReference type="EMBL" id="OQB40900.1"/>
    </source>
</evidence>
<gene>
    <name evidence="2" type="ORF">BWY04_01164</name>
</gene>
<accession>A0A1V5ZKZ4</accession>
<comment type="caution">
    <text evidence="2">The sequence shown here is derived from an EMBL/GenBank/DDBJ whole genome shotgun (WGS) entry which is preliminary data.</text>
</comment>
<evidence type="ECO:0000256" key="1">
    <source>
        <dbReference type="SAM" id="Phobius"/>
    </source>
</evidence>
<dbReference type="AlphaFoldDB" id="A0A1V5ZKZ4"/>
<proteinExistence type="predicted"/>
<feature type="transmembrane region" description="Helical" evidence="1">
    <location>
        <begin position="74"/>
        <end position="93"/>
    </location>
</feature>
<keyword evidence="1" id="KW-0812">Transmembrane</keyword>
<dbReference type="EMBL" id="MWDB01000029">
    <property type="protein sequence ID" value="OQB40900.1"/>
    <property type="molecule type" value="Genomic_DNA"/>
</dbReference>
<protein>
    <submittedName>
        <fullName evidence="2">Uncharacterized protein</fullName>
    </submittedName>
</protein>
<sequence length="102" mass="12090">MFIIFANNLISKAVITDEEYMSMSQNSREITRCEEPIYLNDKSRERTAVEKEECILKAKEKLILERNMRSKEKIIYSSIGLFLLLIIFPIHFVNFRKTAKQQ</sequence>
<reference evidence="2" key="1">
    <citation type="submission" date="2017-02" db="EMBL/GenBank/DDBJ databases">
        <title>Delving into the versatile metabolic prowess of the omnipresent phylum Bacteroidetes.</title>
        <authorList>
            <person name="Nobu M.K."/>
            <person name="Mei R."/>
            <person name="Narihiro T."/>
            <person name="Kuroda K."/>
            <person name="Liu W.-T."/>
        </authorList>
    </citation>
    <scope>NUCLEOTIDE SEQUENCE</scope>
    <source>
        <strain evidence="2">ADurb.Bin160</strain>
    </source>
</reference>
<dbReference type="Proteomes" id="UP000485621">
    <property type="component" value="Unassembled WGS sequence"/>
</dbReference>
<keyword evidence="1" id="KW-0472">Membrane</keyword>
<organism evidence="2">
    <name type="scientific">candidate division CPR1 bacterium ADurb.Bin160</name>
    <dbReference type="NCBI Taxonomy" id="1852826"/>
    <lineage>
        <taxon>Bacteria</taxon>
        <taxon>candidate division CPR1</taxon>
    </lineage>
</organism>